<dbReference type="EMBL" id="HACM01007458">
    <property type="protein sequence ID" value="CRZ07900.1"/>
    <property type="molecule type" value="Transcribed_RNA"/>
</dbReference>
<feature type="domain" description="SET" evidence="8">
    <location>
        <begin position="4"/>
        <end position="141"/>
    </location>
</feature>
<dbReference type="GO" id="GO:0005694">
    <property type="term" value="C:chromosome"/>
    <property type="evidence" value="ECO:0007669"/>
    <property type="project" value="UniProtKB-SubCell"/>
</dbReference>
<dbReference type="EMBL" id="HACM01007498">
    <property type="protein sequence ID" value="CRZ07940.1"/>
    <property type="molecule type" value="Transcribed_RNA"/>
</dbReference>
<evidence type="ECO:0000256" key="1">
    <source>
        <dbReference type="ARBA" id="ARBA00004123"/>
    </source>
</evidence>
<proteinExistence type="predicted"/>
<dbReference type="PROSITE" id="PS50280">
    <property type="entry name" value="SET"/>
    <property type="match status" value="2"/>
</dbReference>
<evidence type="ECO:0000256" key="7">
    <source>
        <dbReference type="ARBA" id="ARBA00023242"/>
    </source>
</evidence>
<keyword evidence="4" id="KW-0489">Methyltransferase</keyword>
<comment type="subcellular location">
    <subcellularLocation>
        <location evidence="2">Chromosome</location>
    </subcellularLocation>
    <subcellularLocation>
        <location evidence="1">Nucleus</location>
    </subcellularLocation>
</comment>
<name>A0A0H5R180_9EUKA</name>
<evidence type="ECO:0000259" key="8">
    <source>
        <dbReference type="PROSITE" id="PS50280"/>
    </source>
</evidence>
<evidence type="ECO:0000313" key="10">
    <source>
        <dbReference type="EMBL" id="CRZ07940.1"/>
    </source>
</evidence>
<dbReference type="InterPro" id="IPR050777">
    <property type="entry name" value="SET2_Histone-Lys_MeTrsfase"/>
</dbReference>
<dbReference type="PROSITE" id="PS50868">
    <property type="entry name" value="POST_SET"/>
    <property type="match status" value="1"/>
</dbReference>
<keyword evidence="5" id="KW-0808">Transferase</keyword>
<keyword evidence="3" id="KW-0158">Chromosome</keyword>
<dbReference type="InterPro" id="IPR046341">
    <property type="entry name" value="SET_dom_sf"/>
</dbReference>
<reference evidence="10" key="1">
    <citation type="submission" date="2015-04" db="EMBL/GenBank/DDBJ databases">
        <title>The genome sequence of the plant pathogenic Rhizarian Plasmodiophora brassicae reveals insights in its biotrophic life cycle and the origin of chitin synthesis.</title>
        <authorList>
            <person name="Schwelm A."/>
            <person name="Fogelqvist J."/>
            <person name="Knaust A."/>
            <person name="Julke S."/>
            <person name="Lilja T."/>
            <person name="Dhandapani V."/>
            <person name="Bonilla-Rosso G."/>
            <person name="Karlsson M."/>
            <person name="Shevchenko A."/>
            <person name="Choi S.R."/>
            <person name="Kim H.G."/>
            <person name="Park J.Y."/>
            <person name="Lim Y.P."/>
            <person name="Ludwig-Muller J."/>
            <person name="Dixelius C."/>
        </authorList>
    </citation>
    <scope>NUCLEOTIDE SEQUENCE</scope>
    <source>
        <tissue evidence="10">Potato root galls</tissue>
    </source>
</reference>
<evidence type="ECO:0008006" key="11">
    <source>
        <dbReference type="Google" id="ProtNLM"/>
    </source>
</evidence>
<dbReference type="Gene3D" id="2.170.270.10">
    <property type="entry name" value="SET domain"/>
    <property type="match status" value="2"/>
</dbReference>
<dbReference type="AlphaFoldDB" id="A0A0H5R180"/>
<evidence type="ECO:0000259" key="9">
    <source>
        <dbReference type="PROSITE" id="PS50868"/>
    </source>
</evidence>
<protein>
    <recommendedName>
        <fullName evidence="11">Histone-lysine N-methyltransferase</fullName>
    </recommendedName>
</protein>
<evidence type="ECO:0000256" key="6">
    <source>
        <dbReference type="ARBA" id="ARBA00022691"/>
    </source>
</evidence>
<dbReference type="InterPro" id="IPR001214">
    <property type="entry name" value="SET_dom"/>
</dbReference>
<evidence type="ECO:0000256" key="5">
    <source>
        <dbReference type="ARBA" id="ARBA00022679"/>
    </source>
</evidence>
<feature type="domain" description="Post-SET" evidence="9">
    <location>
        <begin position="151"/>
        <end position="167"/>
    </location>
</feature>
<evidence type="ECO:0000256" key="4">
    <source>
        <dbReference type="ARBA" id="ARBA00022603"/>
    </source>
</evidence>
<sequence>MLTDVVDVKRFDDYGFECVGLFAKEDLPAGTAIWVYKWPYESFTRAEIEAHPGKSALMKFSYMADDDRYESCLDPQKSSLSYYFNHSCHYNSLLAESARRLCPRTNNCSYVGDPNCWFDTDSKIVTMIPVRKGEPLTYDYALTETESSLHYGMKCLCGKSNCRGVLTFDQWRSRAFVKKYYGHLSEFIWRKHCENSWYDPRAELRSKANGELGMFCRTLPGMEFRAGDKVLVFSGKVVHRTQLLEEGALSARDLQMSLQVDSDLVQIPAWKESGDFSETTDYINHSCDPSCGMLDSVTVVALRDIELGEEITIDYAMVNDGLIQGPSDNFKCLCMSPWCRGEITSNDWKIVELQERYGRFFSPFLLNLIAKSKESKERESSYDNHANGRVDSVY</sequence>
<feature type="domain" description="SET" evidence="8">
    <location>
        <begin position="200"/>
        <end position="316"/>
    </location>
</feature>
<dbReference type="InterPro" id="IPR003616">
    <property type="entry name" value="Post-SET_dom"/>
</dbReference>
<dbReference type="GO" id="GO:0005634">
    <property type="term" value="C:nucleus"/>
    <property type="evidence" value="ECO:0007669"/>
    <property type="project" value="UniProtKB-SubCell"/>
</dbReference>
<accession>A0A0H5R180</accession>
<dbReference type="Pfam" id="PF00856">
    <property type="entry name" value="SET"/>
    <property type="match status" value="2"/>
</dbReference>
<dbReference type="SUPFAM" id="SSF82199">
    <property type="entry name" value="SET domain"/>
    <property type="match status" value="2"/>
</dbReference>
<dbReference type="GO" id="GO:0032259">
    <property type="term" value="P:methylation"/>
    <property type="evidence" value="ECO:0007669"/>
    <property type="project" value="UniProtKB-KW"/>
</dbReference>
<evidence type="ECO:0000256" key="2">
    <source>
        <dbReference type="ARBA" id="ARBA00004286"/>
    </source>
</evidence>
<evidence type="ECO:0000256" key="3">
    <source>
        <dbReference type="ARBA" id="ARBA00022454"/>
    </source>
</evidence>
<keyword evidence="6" id="KW-0949">S-adenosyl-L-methionine</keyword>
<organism evidence="10">
    <name type="scientific">Spongospora subterranea</name>
    <dbReference type="NCBI Taxonomy" id="70186"/>
    <lineage>
        <taxon>Eukaryota</taxon>
        <taxon>Sar</taxon>
        <taxon>Rhizaria</taxon>
        <taxon>Endomyxa</taxon>
        <taxon>Phytomyxea</taxon>
        <taxon>Plasmodiophorida</taxon>
        <taxon>Plasmodiophoridae</taxon>
        <taxon>Spongospora</taxon>
    </lineage>
</organism>
<dbReference type="PANTHER" id="PTHR22884">
    <property type="entry name" value="SET DOMAIN PROTEINS"/>
    <property type="match status" value="1"/>
</dbReference>
<dbReference type="GO" id="GO:0008168">
    <property type="term" value="F:methyltransferase activity"/>
    <property type="evidence" value="ECO:0007669"/>
    <property type="project" value="UniProtKB-KW"/>
</dbReference>
<keyword evidence="7" id="KW-0539">Nucleus</keyword>